<proteinExistence type="predicted"/>
<gene>
    <name evidence="1" type="ORF">AB0E65_06150</name>
</gene>
<evidence type="ECO:0000313" key="1">
    <source>
        <dbReference type="EMBL" id="MEU3553795.1"/>
    </source>
</evidence>
<name>A0ABV2YDI1_9ACTN</name>
<dbReference type="Proteomes" id="UP001550850">
    <property type="component" value="Unassembled WGS sequence"/>
</dbReference>
<reference evidence="1 2" key="1">
    <citation type="submission" date="2024-06" db="EMBL/GenBank/DDBJ databases">
        <title>The Natural Products Discovery Center: Release of the First 8490 Sequenced Strains for Exploring Actinobacteria Biosynthetic Diversity.</title>
        <authorList>
            <person name="Kalkreuter E."/>
            <person name="Kautsar S.A."/>
            <person name="Yang D."/>
            <person name="Bader C.D."/>
            <person name="Teijaro C.N."/>
            <person name="Fluegel L."/>
            <person name="Davis C.M."/>
            <person name="Simpson J.R."/>
            <person name="Lauterbach L."/>
            <person name="Steele A.D."/>
            <person name="Gui C."/>
            <person name="Meng S."/>
            <person name="Li G."/>
            <person name="Viehrig K."/>
            <person name="Ye F."/>
            <person name="Su P."/>
            <person name="Kiefer A.F."/>
            <person name="Nichols A."/>
            <person name="Cepeda A.J."/>
            <person name="Yan W."/>
            <person name="Fan B."/>
            <person name="Jiang Y."/>
            <person name="Adhikari A."/>
            <person name="Zheng C.-J."/>
            <person name="Schuster L."/>
            <person name="Cowan T.M."/>
            <person name="Smanski M.J."/>
            <person name="Chevrette M.G."/>
            <person name="De Carvalho L.P.S."/>
            <person name="Shen B."/>
        </authorList>
    </citation>
    <scope>NUCLEOTIDE SEQUENCE [LARGE SCALE GENOMIC DNA]</scope>
    <source>
        <strain evidence="1 2">NPDC038104</strain>
    </source>
</reference>
<comment type="caution">
    <text evidence="1">The sequence shown here is derived from an EMBL/GenBank/DDBJ whole genome shotgun (WGS) entry which is preliminary data.</text>
</comment>
<evidence type="ECO:0000313" key="2">
    <source>
        <dbReference type="Proteomes" id="UP001550850"/>
    </source>
</evidence>
<dbReference type="EMBL" id="JBEZUR010000006">
    <property type="protein sequence ID" value="MEU3553795.1"/>
    <property type="molecule type" value="Genomic_DNA"/>
</dbReference>
<keyword evidence="2" id="KW-1185">Reference proteome</keyword>
<organism evidence="1 2">
    <name type="scientific">Streptomyces fragilis</name>
    <dbReference type="NCBI Taxonomy" id="67301"/>
    <lineage>
        <taxon>Bacteria</taxon>
        <taxon>Bacillati</taxon>
        <taxon>Actinomycetota</taxon>
        <taxon>Actinomycetes</taxon>
        <taxon>Kitasatosporales</taxon>
        <taxon>Streptomycetaceae</taxon>
        <taxon>Streptomyces</taxon>
    </lineage>
</organism>
<sequence length="134" mass="14934">MRRPLWADHFRAQYALISIRDLGTTDNPVAGTGEEEVVFSPGKVYVATRPDVDGDVRVELWAEEPDALRGREVLNAVMEFESGIVCVADPVDPDGETVRLPRAGRWRTRVRVQGEPRPHTVSVFLRQEDGGHSA</sequence>
<accession>A0ABV2YDI1</accession>
<dbReference type="RefSeq" id="WP_108955191.1">
    <property type="nucleotide sequence ID" value="NZ_BEVZ01000005.1"/>
</dbReference>
<protein>
    <submittedName>
        <fullName evidence="1">Uncharacterized protein</fullName>
    </submittedName>
</protein>